<dbReference type="InterPro" id="IPR027417">
    <property type="entry name" value="P-loop_NTPase"/>
</dbReference>
<dbReference type="GO" id="GO:0043531">
    <property type="term" value="F:ADP binding"/>
    <property type="evidence" value="ECO:0007669"/>
    <property type="project" value="InterPro"/>
</dbReference>
<feature type="domain" description="NB-ARC" evidence="3">
    <location>
        <begin position="7"/>
        <end position="205"/>
    </location>
</feature>
<dbReference type="InterPro" id="IPR032675">
    <property type="entry name" value="LRR_dom_sf"/>
</dbReference>
<evidence type="ECO:0000256" key="1">
    <source>
        <dbReference type="ARBA" id="ARBA00022614"/>
    </source>
</evidence>
<dbReference type="Pfam" id="PF13855">
    <property type="entry name" value="LRR_8"/>
    <property type="match status" value="3"/>
</dbReference>
<dbReference type="InterPro" id="IPR001611">
    <property type="entry name" value="Leu-rich_rpt"/>
</dbReference>
<evidence type="ECO:0000313" key="4">
    <source>
        <dbReference type="EMBL" id="KDP35434.1"/>
    </source>
</evidence>
<dbReference type="Gene3D" id="3.40.50.300">
    <property type="entry name" value="P-loop containing nucleotide triphosphate hydrolases"/>
    <property type="match status" value="1"/>
</dbReference>
<dbReference type="PANTHER" id="PTHR47186:SF3">
    <property type="entry name" value="OS09G0267800 PROTEIN"/>
    <property type="match status" value="1"/>
</dbReference>
<dbReference type="KEGG" id="jcu:105636425"/>
<protein>
    <recommendedName>
        <fullName evidence="3">NB-ARC domain-containing protein</fullName>
    </recommendedName>
</protein>
<dbReference type="SMART" id="SM00369">
    <property type="entry name" value="LRR_TYP"/>
    <property type="match status" value="11"/>
</dbReference>
<dbReference type="PANTHER" id="PTHR47186">
    <property type="entry name" value="LEUCINE-RICH REPEAT-CONTAINING PROTEIN 57"/>
    <property type="match status" value="1"/>
</dbReference>
<dbReference type="AlphaFoldDB" id="A0A067KU99"/>
<evidence type="ECO:0000259" key="3">
    <source>
        <dbReference type="Pfam" id="PF00931"/>
    </source>
</evidence>
<gene>
    <name evidence="4" type="ORF">JCGZ_10817</name>
</gene>
<evidence type="ECO:0000256" key="2">
    <source>
        <dbReference type="ARBA" id="ARBA00022737"/>
    </source>
</evidence>
<dbReference type="EMBL" id="KK914487">
    <property type="protein sequence ID" value="KDP35434.1"/>
    <property type="molecule type" value="Genomic_DNA"/>
</dbReference>
<dbReference type="Gene3D" id="3.80.10.10">
    <property type="entry name" value="Ribonuclease Inhibitor"/>
    <property type="match status" value="5"/>
</dbReference>
<dbReference type="Pfam" id="PF00931">
    <property type="entry name" value="NB-ARC"/>
    <property type="match status" value="1"/>
</dbReference>
<dbReference type="OrthoDB" id="839379at2759"/>
<dbReference type="SUPFAM" id="SSF52047">
    <property type="entry name" value="RNI-like"/>
    <property type="match status" value="1"/>
</dbReference>
<organism evidence="4 5">
    <name type="scientific">Jatropha curcas</name>
    <name type="common">Barbados nut</name>
    <dbReference type="NCBI Taxonomy" id="180498"/>
    <lineage>
        <taxon>Eukaryota</taxon>
        <taxon>Viridiplantae</taxon>
        <taxon>Streptophyta</taxon>
        <taxon>Embryophyta</taxon>
        <taxon>Tracheophyta</taxon>
        <taxon>Spermatophyta</taxon>
        <taxon>Magnoliopsida</taxon>
        <taxon>eudicotyledons</taxon>
        <taxon>Gunneridae</taxon>
        <taxon>Pentapetalae</taxon>
        <taxon>rosids</taxon>
        <taxon>fabids</taxon>
        <taxon>Malpighiales</taxon>
        <taxon>Euphorbiaceae</taxon>
        <taxon>Crotonoideae</taxon>
        <taxon>Jatropheae</taxon>
        <taxon>Jatropha</taxon>
    </lineage>
</organism>
<dbReference type="SUPFAM" id="SSF52540">
    <property type="entry name" value="P-loop containing nucleoside triphosphate hydrolases"/>
    <property type="match status" value="1"/>
</dbReference>
<accession>A0A067KU99</accession>
<keyword evidence="2" id="KW-0677">Repeat</keyword>
<dbReference type="PRINTS" id="PR00364">
    <property type="entry name" value="DISEASERSIST"/>
</dbReference>
<proteinExistence type="predicted"/>
<dbReference type="SUPFAM" id="SSF52058">
    <property type="entry name" value="L domain-like"/>
    <property type="match status" value="2"/>
</dbReference>
<reference evidence="4 5" key="1">
    <citation type="journal article" date="2014" name="PLoS ONE">
        <title>Global Analysis of Gene Expression Profiles in Physic Nut (Jatropha curcas L.) Seedlings Exposed to Salt Stress.</title>
        <authorList>
            <person name="Zhang L."/>
            <person name="Zhang C."/>
            <person name="Wu P."/>
            <person name="Chen Y."/>
            <person name="Li M."/>
            <person name="Jiang H."/>
            <person name="Wu G."/>
        </authorList>
    </citation>
    <scope>NUCLEOTIDE SEQUENCE [LARGE SCALE GENOMIC DNA]</scope>
    <source>
        <strain evidence="5">cv. GZQX0401</strain>
        <tissue evidence="4">Young leaves</tissue>
    </source>
</reference>
<evidence type="ECO:0000313" key="5">
    <source>
        <dbReference type="Proteomes" id="UP000027138"/>
    </source>
</evidence>
<dbReference type="InterPro" id="IPR002182">
    <property type="entry name" value="NB-ARC"/>
</dbReference>
<name>A0A067KU99_JATCU</name>
<sequence>MALRKLERQKKDILEELKKENSIKIILEGEAGVGKTWMAREICESAISGGICYASLWLSLNMKFDDWLLYESIARQLSVHFTSEEWEHDENNMNYEQTLESLKRRILTKLKALRSANQDGNKCLILILDDEGKKMKEDLILPKLKTVIPESDQNMLKVVISRRNDNGGQISEDAGAVIKVEPNVFTIESLSEDESLALLRHSVDKRVAEVSDFGQLSVAIAKKSFHLPAAIILVAGALNYIGQHDSKIWTMESALEEAANDLIPLLQCTYDMLPRRLDDCFWHSMQLFSRYGGVHYNELITHWLIEGYLGSFNHLEEAYDHGHQILMELINCGILKIQEDNIIVMEGLLLNLVDRRHRGFFGTASVGLASVLDDEKWRGLGRVTQIDGIIKTLLTGKKGDNISTIVIDGSRLSREVPQTFFQYMPELEVLVLFNPRLNLLPSSLSKMSNLFVLVLRGCDLLEDVSCIKDLKNLTVLEISNAFSLKKIPDNLFEQMSHIRSLNLSGLSIKSLPSISNLKELRWLNLRQCSRLEDLPKLQAFTNLEVLDLCSATSFKRFQDKNFAPLQKLQILDLSHTKIQRLPIFQDAKVFPYLRNLKRLLLNGCNCLARLPSLKPLSGLQILDLSGAVILKEINDESFEKKDDLKVLDLSGTLISQLSFDNLNICDLKLKGCSNLEELPCTETLKQLELLDLSDACNLVRIKDKSFEHLKLLRCLNLSKTKITSLPSISNLPNLRKLLLRDCSSIKKLQNIEGLVRLEVLDLSGCRSLTVIQEESFKQMSRLQTLNLSEAKIKCIPYLCNPSNLLHLVLRNCTNLEKLPPLDSLSKLEVLDLSGSSSLSEIKAESIECLTSLEILDLSKVKVEGTLSISGLSNLINLRQLSLQDCLTLESEPHLEAFTKLTVLDLSGTAVRSFPSLDKLSQLCKLLLRGCSSLEKLPPLKSLRYLQVLDLSGTRIKKLPDGISELTCLTHLDLPDLKVIEEVGWENINRIPEELNWDQCSISQPVEIHSDNKQKPSILVNGTKFFQFLKENSKLGETYLKQIFFSVYPMNQDTDPTIYRPNDELMNNIYFQLKHFSHPKERVQTMEIHGFNEFPSDLEDILKDVEYVFLVENVCMTSLSDLGGGNMKKMKGCWLERCSELKSILCNGTDVELGENLEILCVSNLPKLQSLCSEKVNFNNLQDLHIDCCTMLESICPLPSQLENLKILQIKFCERLKTVFTSNKSSKCVCPRLHTLRLLELPELTSIGAMLPALDTFDPRRCPKLKDSKESLKRETEPL</sequence>
<dbReference type="Proteomes" id="UP000027138">
    <property type="component" value="Unassembled WGS sequence"/>
</dbReference>
<dbReference type="InterPro" id="IPR003591">
    <property type="entry name" value="Leu-rich_rpt_typical-subtyp"/>
</dbReference>
<dbReference type="PROSITE" id="PS51450">
    <property type="entry name" value="LRR"/>
    <property type="match status" value="3"/>
</dbReference>
<keyword evidence="1" id="KW-0433">Leucine-rich repeat</keyword>
<keyword evidence="5" id="KW-1185">Reference proteome</keyword>